<keyword evidence="3" id="KW-1185">Reference proteome</keyword>
<name>A0ABT8RKW0_9BACT</name>
<proteinExistence type="predicted"/>
<feature type="transmembrane region" description="Helical" evidence="1">
    <location>
        <begin position="50"/>
        <end position="71"/>
    </location>
</feature>
<gene>
    <name evidence="2" type="ORF">Q0590_36640</name>
</gene>
<reference evidence="2" key="1">
    <citation type="submission" date="2023-07" db="EMBL/GenBank/DDBJ databases">
        <title>The genome sequence of Rhodocytophaga aerolata KACC 12507.</title>
        <authorList>
            <person name="Zhang X."/>
        </authorList>
    </citation>
    <scope>NUCLEOTIDE SEQUENCE</scope>
    <source>
        <strain evidence="2">KACC 12507</strain>
    </source>
</reference>
<evidence type="ECO:0000256" key="1">
    <source>
        <dbReference type="SAM" id="Phobius"/>
    </source>
</evidence>
<dbReference type="Proteomes" id="UP001168528">
    <property type="component" value="Unassembled WGS sequence"/>
</dbReference>
<organism evidence="2 3">
    <name type="scientific">Rhodocytophaga aerolata</name>
    <dbReference type="NCBI Taxonomy" id="455078"/>
    <lineage>
        <taxon>Bacteria</taxon>
        <taxon>Pseudomonadati</taxon>
        <taxon>Bacteroidota</taxon>
        <taxon>Cytophagia</taxon>
        <taxon>Cytophagales</taxon>
        <taxon>Rhodocytophagaceae</taxon>
        <taxon>Rhodocytophaga</taxon>
    </lineage>
</organism>
<keyword evidence="1" id="KW-0812">Transmembrane</keyword>
<protein>
    <submittedName>
        <fullName evidence="2">Uncharacterized protein</fullName>
    </submittedName>
</protein>
<dbReference type="RefSeq" id="WP_302042650.1">
    <property type="nucleotide sequence ID" value="NZ_JAUKPO010000105.1"/>
</dbReference>
<feature type="transmembrane region" description="Helical" evidence="1">
    <location>
        <begin position="83"/>
        <end position="104"/>
    </location>
</feature>
<keyword evidence="1" id="KW-0472">Membrane</keyword>
<dbReference type="EMBL" id="JAUKPO010000105">
    <property type="protein sequence ID" value="MDO1451855.1"/>
    <property type="molecule type" value="Genomic_DNA"/>
</dbReference>
<accession>A0ABT8RKW0</accession>
<keyword evidence="1" id="KW-1133">Transmembrane helix</keyword>
<comment type="caution">
    <text evidence="2">The sequence shown here is derived from an EMBL/GenBank/DDBJ whole genome shotgun (WGS) entry which is preliminary data.</text>
</comment>
<feature type="transmembrane region" description="Helical" evidence="1">
    <location>
        <begin position="6"/>
        <end position="30"/>
    </location>
</feature>
<evidence type="ECO:0000313" key="2">
    <source>
        <dbReference type="EMBL" id="MDO1451855.1"/>
    </source>
</evidence>
<sequence length="116" mass="12824">MIPIAAGIIAAFLIAIVHIVVHLFFLLVLLFQKEASVIKLPWGSGNKKGVGSIVVIGLATLITILWLYDFIALLTIKYFEINAIFTIIAIAVTCVYAMWIIYLIKDKKTNAQHPAI</sequence>
<evidence type="ECO:0000313" key="3">
    <source>
        <dbReference type="Proteomes" id="UP001168528"/>
    </source>
</evidence>